<dbReference type="AlphaFoldDB" id="A0A418XGR1"/>
<protein>
    <recommendedName>
        <fullName evidence="5">Cytochrome c domain-containing protein</fullName>
    </recommendedName>
</protein>
<sequence length="173" mass="18310">MMAAPMTYSVGGVQYVAVAAGYGGLVLSSHPPGAAANDYVNRGRMLVFRLDGAATPLPEKRAVQEPNPLPPLTKLTPDQIQRGAELFKTHCVRCHGAGTGPGQSGFPNLFDMQPAIHEAFEAIVLRGAYSYGGMASYADVLKDDDAGALHGYLIDQAHKLRAGARLEPAARVH</sequence>
<dbReference type="InterPro" id="IPR009056">
    <property type="entry name" value="Cyt_c-like_dom"/>
</dbReference>
<keyword evidence="7" id="KW-1185">Reference proteome</keyword>
<keyword evidence="3 4" id="KW-0408">Iron</keyword>
<feature type="domain" description="Cytochrome c" evidence="5">
    <location>
        <begin position="78"/>
        <end position="157"/>
    </location>
</feature>
<dbReference type="Gene3D" id="1.10.760.10">
    <property type="entry name" value="Cytochrome c-like domain"/>
    <property type="match status" value="1"/>
</dbReference>
<evidence type="ECO:0000256" key="4">
    <source>
        <dbReference type="PROSITE-ProRule" id="PRU00433"/>
    </source>
</evidence>
<comment type="caution">
    <text evidence="6">The sequence shown here is derived from an EMBL/GenBank/DDBJ whole genome shotgun (WGS) entry which is preliminary data.</text>
</comment>
<accession>A0A418XGR1</accession>
<evidence type="ECO:0000313" key="6">
    <source>
        <dbReference type="EMBL" id="RJG11625.1"/>
    </source>
</evidence>
<dbReference type="GO" id="GO:0020037">
    <property type="term" value="F:heme binding"/>
    <property type="evidence" value="ECO:0007669"/>
    <property type="project" value="InterPro"/>
</dbReference>
<dbReference type="OrthoDB" id="9765171at2"/>
<dbReference type="Pfam" id="PF13442">
    <property type="entry name" value="Cytochrome_CBB3"/>
    <property type="match status" value="1"/>
</dbReference>
<keyword evidence="2 4" id="KW-0479">Metal-binding</keyword>
<dbReference type="GO" id="GO:0009055">
    <property type="term" value="F:electron transfer activity"/>
    <property type="evidence" value="ECO:0007669"/>
    <property type="project" value="InterPro"/>
</dbReference>
<organism evidence="6 7">
    <name type="scientific">Massilia cavernae</name>
    <dbReference type="NCBI Taxonomy" id="2320864"/>
    <lineage>
        <taxon>Bacteria</taxon>
        <taxon>Pseudomonadati</taxon>
        <taxon>Pseudomonadota</taxon>
        <taxon>Betaproteobacteria</taxon>
        <taxon>Burkholderiales</taxon>
        <taxon>Oxalobacteraceae</taxon>
        <taxon>Telluria group</taxon>
        <taxon>Massilia</taxon>
    </lineage>
</organism>
<dbReference type="Proteomes" id="UP000284006">
    <property type="component" value="Unassembled WGS sequence"/>
</dbReference>
<dbReference type="GO" id="GO:0046872">
    <property type="term" value="F:metal ion binding"/>
    <property type="evidence" value="ECO:0007669"/>
    <property type="project" value="UniProtKB-KW"/>
</dbReference>
<evidence type="ECO:0000259" key="5">
    <source>
        <dbReference type="PROSITE" id="PS51007"/>
    </source>
</evidence>
<evidence type="ECO:0000256" key="2">
    <source>
        <dbReference type="ARBA" id="ARBA00022723"/>
    </source>
</evidence>
<dbReference type="RefSeq" id="WP_119812260.1">
    <property type="nucleotide sequence ID" value="NZ_QYUP01000145.1"/>
</dbReference>
<evidence type="ECO:0000256" key="1">
    <source>
        <dbReference type="ARBA" id="ARBA00022617"/>
    </source>
</evidence>
<name>A0A418XGR1_9BURK</name>
<dbReference type="InterPro" id="IPR036909">
    <property type="entry name" value="Cyt_c-like_dom_sf"/>
</dbReference>
<dbReference type="EMBL" id="QYUP01000145">
    <property type="protein sequence ID" value="RJG11625.1"/>
    <property type="molecule type" value="Genomic_DNA"/>
</dbReference>
<evidence type="ECO:0000256" key="3">
    <source>
        <dbReference type="ARBA" id="ARBA00023004"/>
    </source>
</evidence>
<keyword evidence="1 4" id="KW-0349">Heme</keyword>
<dbReference type="Gene3D" id="2.140.10.10">
    <property type="entry name" value="Quinoprotein alcohol dehydrogenase-like superfamily"/>
    <property type="match status" value="1"/>
</dbReference>
<dbReference type="PROSITE" id="PS51007">
    <property type="entry name" value="CYTC"/>
    <property type="match status" value="1"/>
</dbReference>
<proteinExistence type="predicted"/>
<reference evidence="6 7" key="1">
    <citation type="submission" date="2018-09" db="EMBL/GenBank/DDBJ databases">
        <authorList>
            <person name="Zhu H."/>
        </authorList>
    </citation>
    <scope>NUCLEOTIDE SEQUENCE [LARGE SCALE GENOMIC DNA]</scope>
    <source>
        <strain evidence="6 7">K1S02-61</strain>
    </source>
</reference>
<evidence type="ECO:0000313" key="7">
    <source>
        <dbReference type="Proteomes" id="UP000284006"/>
    </source>
</evidence>
<dbReference type="InterPro" id="IPR011047">
    <property type="entry name" value="Quinoprotein_ADH-like_sf"/>
</dbReference>
<dbReference type="SUPFAM" id="SSF46626">
    <property type="entry name" value="Cytochrome c"/>
    <property type="match status" value="1"/>
</dbReference>
<dbReference type="SUPFAM" id="SSF50998">
    <property type="entry name" value="Quinoprotein alcohol dehydrogenase-like"/>
    <property type="match status" value="1"/>
</dbReference>
<gene>
    <name evidence="6" type="ORF">D3872_18865</name>
</gene>